<comment type="caution">
    <text evidence="2">The sequence shown here is derived from an EMBL/GenBank/DDBJ whole genome shotgun (WGS) entry which is preliminary data.</text>
</comment>
<accession>J9GBF9</accession>
<gene>
    <name evidence="2" type="ORF">EVA_07244</name>
</gene>
<evidence type="ECO:0000313" key="2">
    <source>
        <dbReference type="EMBL" id="EJX04647.1"/>
    </source>
</evidence>
<feature type="domain" description="Antitoxin SocA-like Panacea" evidence="1">
    <location>
        <begin position="29"/>
        <end position="123"/>
    </location>
</feature>
<sequence>MELKSTDYARLIQYAAKNLHMTRLNKTQINKILFYVYGAYLAKFNEPLFNDDTPKAWPYGPVFPIVNKKINPDELVGSFPQETITEFNKNPAALDLVKLAVDSMYNMSAVTLTQWSHQEGSPWYNALYVKDENGVVVGQNKWNTPISAELNKRILLQKKKIY</sequence>
<dbReference type="EMBL" id="AMCI01001740">
    <property type="protein sequence ID" value="EJX04647.1"/>
    <property type="molecule type" value="Genomic_DNA"/>
</dbReference>
<name>J9GBF9_9ZZZZ</name>
<reference evidence="2" key="1">
    <citation type="journal article" date="2012" name="PLoS ONE">
        <title>Gene sets for utilization of primary and secondary nutrition supplies in the distal gut of endangered iberian lynx.</title>
        <authorList>
            <person name="Alcaide M."/>
            <person name="Messina E."/>
            <person name="Richter M."/>
            <person name="Bargiela R."/>
            <person name="Peplies J."/>
            <person name="Huws S.A."/>
            <person name="Newbold C.J."/>
            <person name="Golyshin P.N."/>
            <person name="Simon M.A."/>
            <person name="Lopez G."/>
            <person name="Yakimov M.M."/>
            <person name="Ferrer M."/>
        </authorList>
    </citation>
    <scope>NUCLEOTIDE SEQUENCE</scope>
</reference>
<dbReference type="Pfam" id="PF13274">
    <property type="entry name" value="SocA_Panacea"/>
    <property type="match status" value="1"/>
</dbReference>
<protein>
    <submittedName>
        <fullName evidence="2">Phage-associated protein</fullName>
    </submittedName>
</protein>
<proteinExistence type="predicted"/>
<dbReference type="AlphaFoldDB" id="J9GBF9"/>
<organism evidence="2">
    <name type="scientific">gut metagenome</name>
    <dbReference type="NCBI Taxonomy" id="749906"/>
    <lineage>
        <taxon>unclassified sequences</taxon>
        <taxon>metagenomes</taxon>
        <taxon>organismal metagenomes</taxon>
    </lineage>
</organism>
<dbReference type="InterPro" id="IPR025272">
    <property type="entry name" value="SocA_Panacea"/>
</dbReference>
<evidence type="ECO:0000259" key="1">
    <source>
        <dbReference type="Pfam" id="PF13274"/>
    </source>
</evidence>